<evidence type="ECO:0000313" key="3">
    <source>
        <dbReference type="Proteomes" id="UP001143330"/>
    </source>
</evidence>
<protein>
    <submittedName>
        <fullName evidence="2">ATPase</fullName>
    </submittedName>
</protein>
<dbReference type="SMART" id="SM00382">
    <property type="entry name" value="AAA"/>
    <property type="match status" value="1"/>
</dbReference>
<dbReference type="Proteomes" id="UP001143330">
    <property type="component" value="Unassembled WGS sequence"/>
</dbReference>
<evidence type="ECO:0000313" key="2">
    <source>
        <dbReference type="EMBL" id="GLK83835.1"/>
    </source>
</evidence>
<feature type="domain" description="AAA+ ATPase" evidence="1">
    <location>
        <begin position="423"/>
        <end position="555"/>
    </location>
</feature>
<proteinExistence type="predicted"/>
<dbReference type="PANTHER" id="PTHR46411:SF3">
    <property type="entry name" value="AAA+ ATPASE DOMAIN-CONTAINING PROTEIN"/>
    <property type="match status" value="1"/>
</dbReference>
<dbReference type="InterPro" id="IPR027417">
    <property type="entry name" value="P-loop_NTPase"/>
</dbReference>
<dbReference type="PANTHER" id="PTHR46411">
    <property type="entry name" value="FAMILY ATPASE, PUTATIVE-RELATED"/>
    <property type="match status" value="1"/>
</dbReference>
<dbReference type="InterPro" id="IPR054472">
    <property type="entry name" value="WHD"/>
</dbReference>
<keyword evidence="3" id="KW-1185">Reference proteome</keyword>
<reference evidence="2" key="1">
    <citation type="journal article" date="2014" name="Int. J. Syst. Evol. Microbiol.">
        <title>Complete genome sequence of Corynebacterium casei LMG S-19264T (=DSM 44701T), isolated from a smear-ripened cheese.</title>
        <authorList>
            <consortium name="US DOE Joint Genome Institute (JGI-PGF)"/>
            <person name="Walter F."/>
            <person name="Albersmeier A."/>
            <person name="Kalinowski J."/>
            <person name="Ruckert C."/>
        </authorList>
    </citation>
    <scope>NUCLEOTIDE SEQUENCE</scope>
    <source>
        <strain evidence="2">VKM B-2789</strain>
    </source>
</reference>
<dbReference type="EMBL" id="BSFM01000011">
    <property type="protein sequence ID" value="GLK83835.1"/>
    <property type="molecule type" value="Genomic_DNA"/>
</dbReference>
<dbReference type="GO" id="GO:0016887">
    <property type="term" value="F:ATP hydrolysis activity"/>
    <property type="evidence" value="ECO:0007669"/>
    <property type="project" value="InterPro"/>
</dbReference>
<dbReference type="InterPro" id="IPR003959">
    <property type="entry name" value="ATPase_AAA_core"/>
</dbReference>
<dbReference type="AlphaFoldDB" id="A0A9W6JU04"/>
<accession>A0A9W6JU04</accession>
<dbReference type="Pfam" id="PF22977">
    <property type="entry name" value="WHD"/>
    <property type="match status" value="1"/>
</dbReference>
<dbReference type="Pfam" id="PF00004">
    <property type="entry name" value="AAA"/>
    <property type="match status" value="1"/>
</dbReference>
<evidence type="ECO:0000259" key="1">
    <source>
        <dbReference type="SMART" id="SM00382"/>
    </source>
</evidence>
<gene>
    <name evidence="2" type="ORF">GCM10017653_19050</name>
</gene>
<dbReference type="CDD" id="cd19481">
    <property type="entry name" value="RecA-like_protease"/>
    <property type="match status" value="1"/>
</dbReference>
<dbReference type="InterPro" id="IPR003593">
    <property type="entry name" value="AAA+_ATPase"/>
</dbReference>
<name>A0A9W6JU04_9HYPH</name>
<dbReference type="SUPFAM" id="SSF52540">
    <property type="entry name" value="P-loop containing nucleoside triphosphate hydrolases"/>
    <property type="match status" value="1"/>
</dbReference>
<organism evidence="2 3">
    <name type="scientific">Ancylobacter defluvii</name>
    <dbReference type="NCBI Taxonomy" id="1282440"/>
    <lineage>
        <taxon>Bacteria</taxon>
        <taxon>Pseudomonadati</taxon>
        <taxon>Pseudomonadota</taxon>
        <taxon>Alphaproteobacteria</taxon>
        <taxon>Hyphomicrobiales</taxon>
        <taxon>Xanthobacteraceae</taxon>
        <taxon>Ancylobacter</taxon>
    </lineage>
</organism>
<reference evidence="2" key="2">
    <citation type="submission" date="2023-01" db="EMBL/GenBank/DDBJ databases">
        <authorList>
            <person name="Sun Q."/>
            <person name="Evtushenko L."/>
        </authorList>
    </citation>
    <scope>NUCLEOTIDE SEQUENCE</scope>
    <source>
        <strain evidence="2">VKM B-2789</strain>
    </source>
</reference>
<comment type="caution">
    <text evidence="2">The sequence shown here is derived from an EMBL/GenBank/DDBJ whole genome shotgun (WGS) entry which is preliminary data.</text>
</comment>
<dbReference type="GO" id="GO:0005524">
    <property type="term" value="F:ATP binding"/>
    <property type="evidence" value="ECO:0007669"/>
    <property type="project" value="InterPro"/>
</dbReference>
<dbReference type="Gene3D" id="3.40.50.300">
    <property type="entry name" value="P-loop containing nucleotide triphosphate hydrolases"/>
    <property type="match status" value="1"/>
</dbReference>
<sequence length="638" mass="68804">MDRNQRHLSAQIERVRLLLQRHLDGNAPSAAADDGGPIPPVDAQTMLGRLCATFMLSPFERDLLLLCAGAEFDAGVARLCATLHADPRRRAPSFGLALAVLPGAHWSAIAPTSPLRRWGLIEPGRGEALAEAPLGIDEPILHYLAGIDCPDPRLDGLLSEVAPGGALTASQAVTAQRIAQLWTGGAGRPPWPVIQLCGDDPLGQSRAAAAACEAAGMTLLRLHAEDLPAVPRDRSALARLCERELALGGGALFLNGTGERDGRSLLAFVEEMTGPLMLALDEPLALPRRPSRRLEVNRPNAAEQRVLWTGTLGALATGLNGRLEPLVDRFRLDGAGIEAACAAARADGADPDRFGERLWAACRVQARRGLDALAQRIDTRATWNDLVLPAPQIALLGQMAMHVRHASTVYEHWGFAGKTGRGLGISALFAGASGTGKTMAAEVLANDLGLDLYRIDLSQTVSKYIGETEKNLKRIFDAAEESGAVLLFDEADALFGKRSDVKDSHDRYANIEVSYLLQRMEAYRGLAILTTNLKNAIDQAFLRRIRFVVQFPFPDAAQRCEIWRRAFPEDTPTHGLDPIRLAQLTLAGGHIRNVAMNAAFLAAGRDEAVGMEHIREAALTEYAKLEKPVTSTELGGWQ</sequence>